<evidence type="ECO:0000313" key="2">
    <source>
        <dbReference type="EMBL" id="CAE6465909.1"/>
    </source>
</evidence>
<sequence length="1158" mass="128416">MGTSLRKRFERLGELKDVEQAVEYGYLEVSLMTPGHPELPSRLANLAASHSYRFQRLGELGDLEKAIKCGGYAATLAPYDHPHLPGLLTNLGVSHKNRFKRLGDLDDLEKAIEYQSDAVDLTPKGHPSLPSYLANLATSYTHRFQRLDKLADLEKAIKYGANAVTFTPHGHSHLPGLLANLGICHENRFERLGELDDLKKAIECQSHAITLTPYGHPDLPRILASLSVTHRNRFKRLGDLGDLEKAIECGSHAVLLTPKGHPDLSSRLASLGASHNHRFERLGELSDLERAIECGSYAVTLNPRGHPQLPSRLANLGASHRNRFKRLGELSDIEKAIECESCAVNLTPVDHPDLPNRLASLGASHSYRYGRIGELIDLEKAIECGSRAINLTPDAHPNLAYLLAYLGASHKNRFDHLGELGDLDKSIEYQTRAVRLTPNGHPNLSGQLAGLGASYSRRFECLGKLSDIEKAIECESHAVALTPYGHHDLLGRLANLGASHSHRYKHLGELSDLYDATEYQHRVVILTPKGHAHLPRRLANLATSHGHRFQRLGDPSDLERAIEYQYQAVTLTAHGHPDLTWQHFNLATCYFYLSLYSGHPSHQQGSFYFFCLSTQSVSGAPRLKFDNALRWAQLASRNSFLRPLEAYQTAIDLLPQFVWLGATTTQRYEDLETVEALAVQAASTAIASSDYTLALEWLEHARCVVWNQSLMLRSPLDELRSANLSLATRLQEVADDLHSASLESRESRARESGSMTPEQVAQEHRALAEEYKDLLAQVREMPGFEDFLQPIKANDLICAARYGPVVVINCHEDRCDALVILPGQNNINHIPLSNFTKDKAQRTRFEMGHLLRSNRIREGGIERRPMLPAQEVDFESLLAVLWYNVVKPVLDYLGYTSNVSTAALPHITWCPTGAISFLPLHAAGDYNQPSSRVFDYVVSSYTPTLTALLASTPSLLTLNPQVLAIGQPNTPGHTELPGTTKELAYVKAHTEGKVEYSQLVESQATKMKVLDAMEKHDWVHFACHAHQNVQDPTMSGFFLHDDTLDLASINRRLFKNKGLAFLSACQTATGDEKLPDEAIHLSSGMLMAGYSSVIGTMWSVVDEDAPFVADKVYGQLMKEKKLGNGKAGKALHSAIAALREQVGEKSFGRWVPYIHIGS</sequence>
<protein>
    <recommendedName>
        <fullName evidence="1">CHAT domain-containing protein</fullName>
    </recommendedName>
</protein>
<dbReference type="PANTHER" id="PTHR19959:SF119">
    <property type="entry name" value="FUNGAL LIPASE-LIKE DOMAIN-CONTAINING PROTEIN"/>
    <property type="match status" value="1"/>
</dbReference>
<gene>
    <name evidence="2" type="ORF">RDB_LOCUS166974</name>
</gene>
<organism evidence="2 3">
    <name type="scientific">Rhizoctonia solani</name>
    <dbReference type="NCBI Taxonomy" id="456999"/>
    <lineage>
        <taxon>Eukaryota</taxon>
        <taxon>Fungi</taxon>
        <taxon>Dikarya</taxon>
        <taxon>Basidiomycota</taxon>
        <taxon>Agaricomycotina</taxon>
        <taxon>Agaricomycetes</taxon>
        <taxon>Cantharellales</taxon>
        <taxon>Ceratobasidiaceae</taxon>
        <taxon>Rhizoctonia</taxon>
    </lineage>
</organism>
<dbReference type="InterPro" id="IPR011990">
    <property type="entry name" value="TPR-like_helical_dom_sf"/>
</dbReference>
<dbReference type="Gene3D" id="1.25.40.10">
    <property type="entry name" value="Tetratricopeptide repeat domain"/>
    <property type="match status" value="3"/>
</dbReference>
<dbReference type="Pfam" id="PF12770">
    <property type="entry name" value="CHAT"/>
    <property type="match status" value="1"/>
</dbReference>
<dbReference type="AlphaFoldDB" id="A0A8H3BTG2"/>
<dbReference type="Proteomes" id="UP000663846">
    <property type="component" value="Unassembled WGS sequence"/>
</dbReference>
<proteinExistence type="predicted"/>
<accession>A0A8H3BTG2</accession>
<name>A0A8H3BTG2_9AGAM</name>
<comment type="caution">
    <text evidence="2">The sequence shown here is derived from an EMBL/GenBank/DDBJ whole genome shotgun (WGS) entry which is preliminary data.</text>
</comment>
<dbReference type="EMBL" id="CAJMWS010000844">
    <property type="protein sequence ID" value="CAE6465909.1"/>
    <property type="molecule type" value="Genomic_DNA"/>
</dbReference>
<dbReference type="InterPro" id="IPR024983">
    <property type="entry name" value="CHAT_dom"/>
</dbReference>
<dbReference type="PANTHER" id="PTHR19959">
    <property type="entry name" value="KINESIN LIGHT CHAIN"/>
    <property type="match status" value="1"/>
</dbReference>
<dbReference type="SUPFAM" id="SSF48452">
    <property type="entry name" value="TPR-like"/>
    <property type="match status" value="1"/>
</dbReference>
<dbReference type="SUPFAM" id="SSF81901">
    <property type="entry name" value="HCP-like"/>
    <property type="match status" value="1"/>
</dbReference>
<evidence type="ECO:0000259" key="1">
    <source>
        <dbReference type="Pfam" id="PF12770"/>
    </source>
</evidence>
<feature type="domain" description="CHAT" evidence="1">
    <location>
        <begin position="878"/>
        <end position="1158"/>
    </location>
</feature>
<evidence type="ECO:0000313" key="3">
    <source>
        <dbReference type="Proteomes" id="UP000663846"/>
    </source>
</evidence>
<reference evidence="2" key="1">
    <citation type="submission" date="2021-01" db="EMBL/GenBank/DDBJ databases">
        <authorList>
            <person name="Kaushik A."/>
        </authorList>
    </citation>
    <scope>NUCLEOTIDE SEQUENCE</scope>
    <source>
        <strain evidence="2">AG1-1C</strain>
    </source>
</reference>